<dbReference type="PANTHER" id="PTHR11439:SF470">
    <property type="entry name" value="CYSTEINE-RICH RLK (RECEPTOR-LIKE PROTEIN KINASE) 8"/>
    <property type="match status" value="1"/>
</dbReference>
<gene>
    <name evidence="2" type="ORF">Tci_047696</name>
</gene>
<dbReference type="SUPFAM" id="SSF56672">
    <property type="entry name" value="DNA/RNA polymerases"/>
    <property type="match status" value="1"/>
</dbReference>
<feature type="domain" description="Reverse transcriptase Ty1/copia-type" evidence="1">
    <location>
        <begin position="247"/>
        <end position="390"/>
    </location>
</feature>
<dbReference type="InterPro" id="IPR043502">
    <property type="entry name" value="DNA/RNA_pol_sf"/>
</dbReference>
<dbReference type="CDD" id="cd09272">
    <property type="entry name" value="RNase_HI_RT_Ty1"/>
    <property type="match status" value="1"/>
</dbReference>
<organism evidence="2">
    <name type="scientific">Tanacetum cinerariifolium</name>
    <name type="common">Dalmatian daisy</name>
    <name type="synonym">Chrysanthemum cinerariifolium</name>
    <dbReference type="NCBI Taxonomy" id="118510"/>
    <lineage>
        <taxon>Eukaryota</taxon>
        <taxon>Viridiplantae</taxon>
        <taxon>Streptophyta</taxon>
        <taxon>Embryophyta</taxon>
        <taxon>Tracheophyta</taxon>
        <taxon>Spermatophyta</taxon>
        <taxon>Magnoliopsida</taxon>
        <taxon>eudicotyledons</taxon>
        <taxon>Gunneridae</taxon>
        <taxon>Pentapetalae</taxon>
        <taxon>asterids</taxon>
        <taxon>campanulids</taxon>
        <taxon>Asterales</taxon>
        <taxon>Asteraceae</taxon>
        <taxon>Asteroideae</taxon>
        <taxon>Anthemideae</taxon>
        <taxon>Anthemidinae</taxon>
        <taxon>Tanacetum</taxon>
    </lineage>
</organism>
<comment type="caution">
    <text evidence="2">The sequence shown here is derived from an EMBL/GenBank/DDBJ whole genome shotgun (WGS) entry which is preliminary data.</text>
</comment>
<dbReference type="Pfam" id="PF07727">
    <property type="entry name" value="RVT_2"/>
    <property type="match status" value="1"/>
</dbReference>
<evidence type="ECO:0000313" key="2">
    <source>
        <dbReference type="EMBL" id="GEU75718.1"/>
    </source>
</evidence>
<reference evidence="2" key="1">
    <citation type="journal article" date="2019" name="Sci. Rep.">
        <title>Draft genome of Tanacetum cinerariifolium, the natural source of mosquito coil.</title>
        <authorList>
            <person name="Yamashiro T."/>
            <person name="Shiraishi A."/>
            <person name="Satake H."/>
            <person name="Nakayama K."/>
        </authorList>
    </citation>
    <scope>NUCLEOTIDE SEQUENCE</scope>
</reference>
<proteinExistence type="predicted"/>
<accession>A0A6L2MP39</accession>
<dbReference type="PANTHER" id="PTHR11439">
    <property type="entry name" value="GAG-POL-RELATED RETROTRANSPOSON"/>
    <property type="match status" value="1"/>
</dbReference>
<protein>
    <submittedName>
        <fullName evidence="2">Retrovirus-related Pol polyprotein from transposon TNT 1-94</fullName>
    </submittedName>
</protein>
<dbReference type="AlphaFoldDB" id="A0A6L2MP39"/>
<evidence type="ECO:0000259" key="1">
    <source>
        <dbReference type="Pfam" id="PF07727"/>
    </source>
</evidence>
<name>A0A6L2MP39_TANCI</name>
<sequence length="510" mass="58235">MSLGKAINVVVIPLGKKTTTRKLALASSTRANTVQARGGIGANTGTRDSSVIPLPDLNSKQWETLLQMLKNGSCSIVKMDVELPDGYISMAKKKGDIRFNNGFILKNALYVPGLTCNLLYVPQLLDEGNRIVHFVPNMCVIQDFTSRTLIGADERSDGGLFYFREVPTTQVFKTTTITSIPFDLWHKRLGTPYPIAHYVNCDNFSSCHRTFLEAIEKEREPVTYYEAIKDKRWRSAMDSELEALEQNKTWMIKKLPPNKKDLGCKWVYKIKYKPYGTIERFKPRLVIHGNHQVAGVDYSETFAPVAKMVTVRVFLAIVAAKQWELHQMDVHNAFLHRDLEEEVFMKLPPGLHKGQPGEACKLRCPLTRRSLTGWLVYLGDSPILWKTKKQHTISRSSVEAEYRSMALTTGELKWLKGLLKSFDIHPQPMLLYCDSQAALHISRNPVFHERTKHIEVDCHYIRDELVSGNFDARHVHTKEQVVDFFTKAFGKVQFDYLLRKLGVQDLHLPT</sequence>
<dbReference type="EMBL" id="BKCJ010007136">
    <property type="protein sequence ID" value="GEU75718.1"/>
    <property type="molecule type" value="Genomic_DNA"/>
</dbReference>
<dbReference type="InterPro" id="IPR013103">
    <property type="entry name" value="RVT_2"/>
</dbReference>